<keyword evidence="1" id="KW-0812">Transmembrane</keyword>
<dbReference type="EMBL" id="JARKHS020015096">
    <property type="protein sequence ID" value="KAK8774739.1"/>
    <property type="molecule type" value="Genomic_DNA"/>
</dbReference>
<keyword evidence="1" id="KW-1133">Transmembrane helix</keyword>
<accession>A0AAQ4EIV4</accession>
<proteinExistence type="predicted"/>
<feature type="transmembrane region" description="Helical" evidence="1">
    <location>
        <begin position="269"/>
        <end position="291"/>
    </location>
</feature>
<feature type="transmembrane region" description="Helical" evidence="1">
    <location>
        <begin position="139"/>
        <end position="165"/>
    </location>
</feature>
<organism evidence="2 3">
    <name type="scientific">Amblyomma americanum</name>
    <name type="common">Lone star tick</name>
    <dbReference type="NCBI Taxonomy" id="6943"/>
    <lineage>
        <taxon>Eukaryota</taxon>
        <taxon>Metazoa</taxon>
        <taxon>Ecdysozoa</taxon>
        <taxon>Arthropoda</taxon>
        <taxon>Chelicerata</taxon>
        <taxon>Arachnida</taxon>
        <taxon>Acari</taxon>
        <taxon>Parasitiformes</taxon>
        <taxon>Ixodida</taxon>
        <taxon>Ixodoidea</taxon>
        <taxon>Ixodidae</taxon>
        <taxon>Amblyomminae</taxon>
        <taxon>Amblyomma</taxon>
    </lineage>
</organism>
<dbReference type="PANTHER" id="PTHR11733:SF241">
    <property type="entry name" value="GH26575P-RELATED"/>
    <property type="match status" value="1"/>
</dbReference>
<dbReference type="AlphaFoldDB" id="A0AAQ4EIV4"/>
<dbReference type="GO" id="GO:0016485">
    <property type="term" value="P:protein processing"/>
    <property type="evidence" value="ECO:0007669"/>
    <property type="project" value="TreeGrafter"/>
</dbReference>
<sequence length="988" mass="109381">MARALRTLPLAVSPAVLATGSVTVSRAAYGALTADAPYAYGAHLLQKSGSAYCLLVVLCMWVLRLLPLPVSACLLSLLLLSLVGAEAQEEEAVRGFGVDSVLLIASLSLFVAADSTSLLLRMALWLLGVSGARLRPLVLTFMTASFLGALVLPDFLVALVLSSVLEKAVLHLRSKFVSKQFRAPSQSRISQRRATLSPIHYERLVQEMDSILQRKIQCSSPVERARMCFTIRKTFIVGVVMTSTLASACGKSTRALIATGIPRYSFKASAFIVLPMALGTTILCWGALYFVHLSEYDELAQRSSALAIRDVMRAKLSSMGRIDKRLRMTAAEKKLKETRNGLPDSPVERASSPRHRKLDSALVICALTVAILMAILLLVVVILAFKVEECDRLLQLEREPVADKTVCFNTACEMAVALLNKWQNPNVQPCNTFHRHVCGRWRRTGVERPNYAAENRNNFLVRAGLILERVANSTKSASTSTHHMALFYASCRRFAVEQRIIGFREALHLSGIDFRAWLTSSSFQDLFSVIVAECLRTGLTSVISVKVRDQRVYIDLGNTLAHFLPNQTDRLASVIEAAASELPIPRNPALVPALVNLDSHLYRALAESPPPTEFHSIAVHQLPTQALVLAWVHGLNRGLSNKMSVHRGTVVSASGLTEIRGLIGILSSVEVRLASIYSLMLPIAQVMSYSGAFHPFGVDGSRRNHLDPTNLCLRQTAERFPMEMTVWITQAMETPEARGYFDSMLTTLGHVIRELPTHVKGHDFNASDIDDLQMKTTFMPHQVPPRAVPVMDRDDFLRNMIALSGQVLDENERSWLQLSRQQLNGDPAVLDGQTMVIPTLQLTGDLFHSEANDPMLDYSTVGVRVLVEWANTILSQNPAVSSRLIEILRNRSSIQLPLESLPEDALRWMLFLPWALDLALIAARMSSPMTPEEVTVAQSRDQLFFRRFCQAGCGDAREALHCSYGTRYSALFAKAFECQWENYDCPCS</sequence>
<feature type="transmembrane region" description="Helical" evidence="1">
    <location>
        <begin position="101"/>
        <end position="127"/>
    </location>
</feature>
<dbReference type="GO" id="GO:0005886">
    <property type="term" value="C:plasma membrane"/>
    <property type="evidence" value="ECO:0007669"/>
    <property type="project" value="TreeGrafter"/>
</dbReference>
<keyword evidence="3" id="KW-1185">Reference proteome</keyword>
<dbReference type="InterPro" id="IPR000718">
    <property type="entry name" value="Peptidase_M13"/>
</dbReference>
<gene>
    <name evidence="2" type="ORF">V5799_010728</name>
</gene>
<feature type="transmembrane region" description="Helical" evidence="1">
    <location>
        <begin position="234"/>
        <end position="257"/>
    </location>
</feature>
<evidence type="ECO:0000313" key="3">
    <source>
        <dbReference type="Proteomes" id="UP001321473"/>
    </source>
</evidence>
<feature type="transmembrane region" description="Helical" evidence="1">
    <location>
        <begin position="361"/>
        <end position="385"/>
    </location>
</feature>
<dbReference type="GO" id="GO:0004222">
    <property type="term" value="F:metalloendopeptidase activity"/>
    <property type="evidence" value="ECO:0007669"/>
    <property type="project" value="InterPro"/>
</dbReference>
<evidence type="ECO:0000256" key="1">
    <source>
        <dbReference type="SAM" id="Phobius"/>
    </source>
</evidence>
<name>A0AAQ4EIV4_AMBAM</name>
<feature type="transmembrane region" description="Helical" evidence="1">
    <location>
        <begin position="51"/>
        <end position="80"/>
    </location>
</feature>
<dbReference type="PANTHER" id="PTHR11733">
    <property type="entry name" value="ZINC METALLOPROTEASE FAMILY M13 NEPRILYSIN-RELATED"/>
    <property type="match status" value="1"/>
</dbReference>
<protein>
    <submittedName>
        <fullName evidence="2">Uncharacterized protein</fullName>
    </submittedName>
</protein>
<comment type="caution">
    <text evidence="2">The sequence shown here is derived from an EMBL/GenBank/DDBJ whole genome shotgun (WGS) entry which is preliminary data.</text>
</comment>
<evidence type="ECO:0000313" key="2">
    <source>
        <dbReference type="EMBL" id="KAK8774739.1"/>
    </source>
</evidence>
<dbReference type="Proteomes" id="UP001321473">
    <property type="component" value="Unassembled WGS sequence"/>
</dbReference>
<dbReference type="SUPFAM" id="SSF55486">
    <property type="entry name" value="Metalloproteases ('zincins'), catalytic domain"/>
    <property type="match status" value="1"/>
</dbReference>
<dbReference type="PROSITE" id="PS51885">
    <property type="entry name" value="NEPRILYSIN"/>
    <property type="match status" value="1"/>
</dbReference>
<reference evidence="2 3" key="1">
    <citation type="journal article" date="2023" name="Arcadia Sci">
        <title>De novo assembly of a long-read Amblyomma americanum tick genome.</title>
        <authorList>
            <person name="Chou S."/>
            <person name="Poskanzer K.E."/>
            <person name="Rollins M."/>
            <person name="Thuy-Boun P.S."/>
        </authorList>
    </citation>
    <scope>NUCLEOTIDE SEQUENCE [LARGE SCALE GENOMIC DNA]</scope>
    <source>
        <strain evidence="2">F_SG_1</strain>
        <tissue evidence="2">Salivary glands</tissue>
    </source>
</reference>
<keyword evidence="1" id="KW-0472">Membrane</keyword>